<dbReference type="Gene3D" id="1.10.287.110">
    <property type="entry name" value="DnaJ domain"/>
    <property type="match status" value="1"/>
</dbReference>
<dbReference type="PROSITE" id="PS50030">
    <property type="entry name" value="UBA"/>
    <property type="match status" value="1"/>
</dbReference>
<dbReference type="PANTHER" id="PTHR45984:SF1">
    <property type="entry name" value="SPAG1 AXONEMAL DYNEIN ASSEMBLY FACTOR"/>
    <property type="match status" value="1"/>
</dbReference>
<evidence type="ECO:0000313" key="7">
    <source>
        <dbReference type="EMBL" id="PWN26565.1"/>
    </source>
</evidence>
<feature type="compositionally biased region" description="Low complexity" evidence="5">
    <location>
        <begin position="487"/>
        <end position="504"/>
    </location>
</feature>
<comment type="subcellular location">
    <subcellularLocation>
        <location evidence="1">Cytoplasm</location>
    </subcellularLocation>
</comment>
<dbReference type="InterPro" id="IPR015940">
    <property type="entry name" value="UBA"/>
</dbReference>
<name>A0A316UTZ6_9BASI</name>
<accession>A0A316UTZ6</accession>
<dbReference type="SUPFAM" id="SSF48452">
    <property type="entry name" value="TPR-like"/>
    <property type="match status" value="1"/>
</dbReference>
<evidence type="ECO:0000256" key="2">
    <source>
        <dbReference type="ARBA" id="ARBA00022490"/>
    </source>
</evidence>
<feature type="compositionally biased region" description="Basic residues" evidence="5">
    <location>
        <begin position="318"/>
        <end position="327"/>
    </location>
</feature>
<feature type="region of interest" description="Disordered" evidence="5">
    <location>
        <begin position="374"/>
        <end position="569"/>
    </location>
</feature>
<feature type="compositionally biased region" description="Low complexity" evidence="5">
    <location>
        <begin position="52"/>
        <end position="66"/>
    </location>
</feature>
<evidence type="ECO:0000256" key="1">
    <source>
        <dbReference type="ARBA" id="ARBA00004496"/>
    </source>
</evidence>
<feature type="compositionally biased region" description="Basic and acidic residues" evidence="5">
    <location>
        <begin position="128"/>
        <end position="142"/>
    </location>
</feature>
<evidence type="ECO:0000256" key="4">
    <source>
        <dbReference type="ARBA" id="ARBA00022803"/>
    </source>
</evidence>
<feature type="compositionally biased region" description="Pro residues" evidence="5">
    <location>
        <begin position="547"/>
        <end position="557"/>
    </location>
</feature>
<organism evidence="7 8">
    <name type="scientific">Jaminaea rosea</name>
    <dbReference type="NCBI Taxonomy" id="1569628"/>
    <lineage>
        <taxon>Eukaryota</taxon>
        <taxon>Fungi</taxon>
        <taxon>Dikarya</taxon>
        <taxon>Basidiomycota</taxon>
        <taxon>Ustilaginomycotina</taxon>
        <taxon>Exobasidiomycetes</taxon>
        <taxon>Microstromatales</taxon>
        <taxon>Microstromatales incertae sedis</taxon>
        <taxon>Jaminaea</taxon>
    </lineage>
</organism>
<dbReference type="GeneID" id="37028364"/>
<dbReference type="InterPro" id="IPR009060">
    <property type="entry name" value="UBA-like_sf"/>
</dbReference>
<feature type="compositionally biased region" description="Low complexity" evidence="5">
    <location>
        <begin position="512"/>
        <end position="534"/>
    </location>
</feature>
<dbReference type="GO" id="GO:0005739">
    <property type="term" value="C:mitochondrion"/>
    <property type="evidence" value="ECO:0007669"/>
    <property type="project" value="TreeGrafter"/>
</dbReference>
<feature type="compositionally biased region" description="Polar residues" evidence="5">
    <location>
        <begin position="337"/>
        <end position="350"/>
    </location>
</feature>
<dbReference type="SUPFAM" id="SSF46934">
    <property type="entry name" value="UBA-like"/>
    <property type="match status" value="1"/>
</dbReference>
<dbReference type="InterPro" id="IPR051982">
    <property type="entry name" value="CiliaryAsmbly_MitoImport"/>
</dbReference>
<dbReference type="SMART" id="SM00028">
    <property type="entry name" value="TPR"/>
    <property type="match status" value="3"/>
</dbReference>
<feature type="compositionally biased region" description="Low complexity" evidence="5">
    <location>
        <begin position="388"/>
        <end position="397"/>
    </location>
</feature>
<dbReference type="InterPro" id="IPR019734">
    <property type="entry name" value="TPR_rpt"/>
</dbReference>
<dbReference type="PANTHER" id="PTHR45984">
    <property type="entry name" value="RNA (RNA) POLYMERASE II ASSOCIATED PROTEIN HOMOLOG"/>
    <property type="match status" value="1"/>
</dbReference>
<keyword evidence="3" id="KW-0677">Repeat</keyword>
<dbReference type="SUPFAM" id="SSF46565">
    <property type="entry name" value="Chaperone J-domain"/>
    <property type="match status" value="1"/>
</dbReference>
<feature type="region of interest" description="Disordered" evidence="5">
    <location>
        <begin position="284"/>
        <end position="352"/>
    </location>
</feature>
<evidence type="ECO:0000256" key="5">
    <source>
        <dbReference type="SAM" id="MobiDB-lite"/>
    </source>
</evidence>
<keyword evidence="4" id="KW-0802">TPR repeat</keyword>
<feature type="region of interest" description="Disordered" evidence="5">
    <location>
        <begin position="739"/>
        <end position="763"/>
    </location>
</feature>
<reference evidence="7 8" key="1">
    <citation type="journal article" date="2018" name="Mol. Biol. Evol.">
        <title>Broad Genomic Sampling Reveals a Smut Pathogenic Ancestry of the Fungal Clade Ustilaginomycotina.</title>
        <authorList>
            <person name="Kijpornyongpan T."/>
            <person name="Mondo S.J."/>
            <person name="Barry K."/>
            <person name="Sandor L."/>
            <person name="Lee J."/>
            <person name="Lipzen A."/>
            <person name="Pangilinan J."/>
            <person name="LaButti K."/>
            <person name="Hainaut M."/>
            <person name="Henrissat B."/>
            <person name="Grigoriev I.V."/>
            <person name="Spatafora J.W."/>
            <person name="Aime M.C."/>
        </authorList>
    </citation>
    <scope>NUCLEOTIDE SEQUENCE [LARGE SCALE GENOMIC DNA]</scope>
    <source>
        <strain evidence="7 8">MCA 5214</strain>
    </source>
</reference>
<protein>
    <recommendedName>
        <fullName evidence="6">UBA domain-containing protein</fullName>
    </recommendedName>
</protein>
<feature type="compositionally biased region" description="Low complexity" evidence="5">
    <location>
        <begin position="79"/>
        <end position="123"/>
    </location>
</feature>
<dbReference type="GO" id="GO:0031072">
    <property type="term" value="F:heat shock protein binding"/>
    <property type="evidence" value="ECO:0007669"/>
    <property type="project" value="TreeGrafter"/>
</dbReference>
<evidence type="ECO:0000256" key="3">
    <source>
        <dbReference type="ARBA" id="ARBA00022737"/>
    </source>
</evidence>
<dbReference type="InterPro" id="IPR011990">
    <property type="entry name" value="TPR-like_helical_dom_sf"/>
</dbReference>
<feature type="region of interest" description="Disordered" evidence="5">
    <location>
        <begin position="1"/>
        <end position="244"/>
    </location>
</feature>
<dbReference type="RefSeq" id="XP_025361177.1">
    <property type="nucleotide sequence ID" value="XM_025506541.1"/>
</dbReference>
<keyword evidence="8" id="KW-1185">Reference proteome</keyword>
<dbReference type="Gene3D" id="1.25.40.10">
    <property type="entry name" value="Tetratricopeptide repeat domain"/>
    <property type="match status" value="1"/>
</dbReference>
<dbReference type="Proteomes" id="UP000245884">
    <property type="component" value="Unassembled WGS sequence"/>
</dbReference>
<proteinExistence type="predicted"/>
<feature type="compositionally biased region" description="Low complexity" evidence="5">
    <location>
        <begin position="155"/>
        <end position="164"/>
    </location>
</feature>
<gene>
    <name evidence="7" type="ORF">BDZ90DRAFT_233171</name>
</gene>
<feature type="compositionally biased region" description="Polar residues" evidence="5">
    <location>
        <begin position="15"/>
        <end position="51"/>
    </location>
</feature>
<dbReference type="STRING" id="1569628.A0A316UTZ6"/>
<feature type="compositionally biased region" description="Basic and acidic residues" evidence="5">
    <location>
        <begin position="304"/>
        <end position="317"/>
    </location>
</feature>
<feature type="domain" description="UBA" evidence="6">
    <location>
        <begin position="240"/>
        <end position="284"/>
    </location>
</feature>
<dbReference type="EMBL" id="KZ819671">
    <property type="protein sequence ID" value="PWN26565.1"/>
    <property type="molecule type" value="Genomic_DNA"/>
</dbReference>
<evidence type="ECO:0000313" key="8">
    <source>
        <dbReference type="Proteomes" id="UP000245884"/>
    </source>
</evidence>
<dbReference type="OrthoDB" id="1717591at2759"/>
<sequence length="892" mass="94413">MDDLLDLDWGKKSPNAKQTAPSSSYAFDSLTRAQPSSTQQRLSPNILQPQRSTTPQQQAAKPAASSRDAFSGLFDLGNGSASSPSGSSSPSTLSLAQQQLKAAPAPSSRPDAGWSSSSAGWDAFEQASSKKPESKAPGKEDDFLAGFSPAKVTKPSKPQSQPAQPRDPFDFSDFEDPGDQQTSAFDSAPARSHRNGQTASKAAVDHDDDDDFLGALGRPVAKPAAQPKQPAPAPSRLKRAASPPLHLVGQIVEMGFSPQEARQALAQTQDGLDVQAALESLLGSRQKHDVDGDEQLARRLQNQEGRDTEMDEYEAKERRRREARRGRREAPPEDRSSSNQTDGTDWQKQADQLYAQASELGANVFSRANAFWSQAKAQAQKTLEERSAAAAGSSAAGSGRGTPEGRASPAAWARKLGGAGPSTGGTSSSSGKKEWTAASGKPKWMVEAEEQEARGGADESQDAPQPSSSGAFKDSDTEDDPAPSFIPRATPAARQKAATPKAAPVVDDLPPSARFKAAAPEAASSASKGYASSARWGRSKPSTPSISPSPTPAPAPVAAPVQRRARHLCASDTQGYPSAALTLKTKGNDAFKLGSYGEAEAQYTSALDALGAEAESLRRIPLLNNRAQARLKNGDASAAARDCTQVLELVVGRDGGKGQQHFLPSHEAPLPPPLAGEVNLRDSYGKALLRRAQAYEMLERYLPAYKDWELLQRYEKSEGSGAANGVKNLRAAQEGVKRVEGAMRKDKKQPAPKPAATPARTSAAAIRAGEAGRQRVRAANAAAAAEESAAHALKDSIDSRISAWTSGGKANNIRALLSSLETVVPPEVGWKKVGMHEVLTEPQVKKVYTKAIARLHPDKLTPGRASLEMRLVGKEVFSVLNEAYAAHLNGGK</sequence>
<dbReference type="InterPro" id="IPR036869">
    <property type="entry name" value="J_dom_sf"/>
</dbReference>
<feature type="compositionally biased region" description="Low complexity" evidence="5">
    <location>
        <begin position="754"/>
        <end position="763"/>
    </location>
</feature>
<keyword evidence="2" id="KW-0963">Cytoplasm</keyword>
<dbReference type="GO" id="GO:0005829">
    <property type="term" value="C:cytosol"/>
    <property type="evidence" value="ECO:0007669"/>
    <property type="project" value="TreeGrafter"/>
</dbReference>
<dbReference type="Gene3D" id="1.10.8.10">
    <property type="entry name" value="DNA helicase RuvA subunit, C-terminal domain"/>
    <property type="match status" value="1"/>
</dbReference>
<dbReference type="GO" id="GO:0006626">
    <property type="term" value="P:protein targeting to mitochondrion"/>
    <property type="evidence" value="ECO:0007669"/>
    <property type="project" value="TreeGrafter"/>
</dbReference>
<evidence type="ECO:0000259" key="6">
    <source>
        <dbReference type="PROSITE" id="PS50030"/>
    </source>
</evidence>
<dbReference type="AlphaFoldDB" id="A0A316UTZ6"/>